<comment type="cofactor">
    <cofactor evidence="1 10">
        <name>FAD</name>
        <dbReference type="ChEBI" id="CHEBI:57692"/>
    </cofactor>
</comment>
<dbReference type="GO" id="GO:0016627">
    <property type="term" value="F:oxidoreductase activity, acting on the CH-CH group of donors"/>
    <property type="evidence" value="ECO:0007669"/>
    <property type="project" value="InterPro"/>
</dbReference>
<dbReference type="FunFam" id="2.40.110.10:FF:000031">
    <property type="entry name" value="Acyl-CoA dehydrogenase, putative"/>
    <property type="match status" value="1"/>
</dbReference>
<evidence type="ECO:0000256" key="8">
    <source>
        <dbReference type="ARBA" id="ARBA00066694"/>
    </source>
</evidence>
<dbReference type="Gene3D" id="1.10.540.10">
    <property type="entry name" value="Acyl-CoA dehydrogenase/oxidase, N-terminal domain"/>
    <property type="match status" value="1"/>
</dbReference>
<evidence type="ECO:0000256" key="4">
    <source>
        <dbReference type="ARBA" id="ARBA00022827"/>
    </source>
</evidence>
<dbReference type="InterPro" id="IPR006091">
    <property type="entry name" value="Acyl-CoA_Oxase/DH_mid-dom"/>
</dbReference>
<evidence type="ECO:0000313" key="15">
    <source>
        <dbReference type="EMBL" id="CUB03558.1"/>
    </source>
</evidence>
<dbReference type="AlphaFoldDB" id="A0A0K6IKD0"/>
<dbReference type="InterPro" id="IPR037069">
    <property type="entry name" value="AcylCoA_DH/ox_N_sf"/>
</dbReference>
<feature type="domain" description="Acyl-CoA dehydrogenase/oxidase N-terminal" evidence="13">
    <location>
        <begin position="72"/>
        <end position="155"/>
    </location>
</feature>
<keyword evidence="16" id="KW-1185">Reference proteome</keyword>
<dbReference type="STRING" id="1137284.GCA_001418205_01409"/>
<dbReference type="InterPro" id="IPR036250">
    <property type="entry name" value="AcylCo_DH-like_C"/>
</dbReference>
<comment type="function">
    <text evidence="7">Involved in the assimilation of dimethylsulphoniopropionate (DMSP), an important compound in the fixation of carbon in marine phytoplankton, by mediating the conversion of 3-(methylthio)propanoyl-CoA (MMPA-CoA) to 3-(methylthio)acryloyl-CoA (MTA-CoA).</text>
</comment>
<name>A0A0K6IKD0_9GAMM</name>
<dbReference type="InterPro" id="IPR009100">
    <property type="entry name" value="AcylCoA_DH/oxidase_NM_dom_sf"/>
</dbReference>
<dbReference type="Pfam" id="PF12806">
    <property type="entry name" value="Acyl-CoA_dh_C"/>
    <property type="match status" value="1"/>
</dbReference>
<dbReference type="GO" id="GO:0050660">
    <property type="term" value="F:flavin adenine dinucleotide binding"/>
    <property type="evidence" value="ECO:0007669"/>
    <property type="project" value="InterPro"/>
</dbReference>
<accession>A0A0K6IKD0</accession>
<dbReference type="PANTHER" id="PTHR42803">
    <property type="entry name" value="ACYL-COA DEHYDROGENASE"/>
    <property type="match status" value="1"/>
</dbReference>
<feature type="domain" description="Acyl-CoA oxidase/dehydrogenase middle" evidence="12">
    <location>
        <begin position="160"/>
        <end position="265"/>
    </location>
</feature>
<evidence type="ECO:0000256" key="2">
    <source>
        <dbReference type="ARBA" id="ARBA00009347"/>
    </source>
</evidence>
<dbReference type="PANTHER" id="PTHR42803:SF1">
    <property type="entry name" value="BROAD-SPECIFICITY LINEAR ACYL-COA DEHYDROGENASE FADE5"/>
    <property type="match status" value="1"/>
</dbReference>
<sequence length="569" mass="62451">MSRYRYPARDIQFCLEHIAGISRLEPHFPNYGADILEPILSEAAKFSEQCVAPTNRLGDQQPPKMVDRCVQETPDFKHVYELLQEAAWTTLAASEEFGGQGLPRALEVAFNEGIQSANLSFSLCPLLTQGAVDAIETHASQELKEAYLPNMVSGKWTGTMNLTEPSAGTDLAAIKTKAVPDGDHYRIFGQKIFITWGDHLMSENIIHLVLARLPDAPEGVRGISLFLVPKYLLDENGHAGRRNDVYPLSLEHKMGIHGSPTCVMQYGETEGAIGYLVGEEHKGLAAMFTMMNNARQSVGLQGLAVAEAAYQMALDYSLERKQGSVKGSPEKVAIAEHGDVRRMIWLMSSSLAAMRSLMYVASVESDLSKTDTKHLARTELYTPIVKGWLTEMAQEITSLAVQVHGGMGYIEETGVAQLLRDARILPIYEGTNGIQALDLVGRKLAADKGAAMSSLIEEMQTDVSAFTQHVNKVVVLKSYISLLQDAKQWLLDGEVESSEAAYDFMMLSGYVIGGWLLLKGAQSDAADDVWRSKVKFYFDHILVRADSLAASVKSFSSAGVIPSVELLKR</sequence>
<evidence type="ECO:0000256" key="1">
    <source>
        <dbReference type="ARBA" id="ARBA00001974"/>
    </source>
</evidence>
<evidence type="ECO:0000256" key="6">
    <source>
        <dbReference type="ARBA" id="ARBA00051388"/>
    </source>
</evidence>
<dbReference type="SUPFAM" id="SSF47203">
    <property type="entry name" value="Acyl-CoA dehydrogenase C-terminal domain-like"/>
    <property type="match status" value="1"/>
</dbReference>
<organism evidence="15 16">
    <name type="scientific">Marinomonas fungiae</name>
    <dbReference type="NCBI Taxonomy" id="1137284"/>
    <lineage>
        <taxon>Bacteria</taxon>
        <taxon>Pseudomonadati</taxon>
        <taxon>Pseudomonadota</taxon>
        <taxon>Gammaproteobacteria</taxon>
        <taxon>Oceanospirillales</taxon>
        <taxon>Oceanospirillaceae</taxon>
        <taxon>Marinomonas</taxon>
    </lineage>
</organism>
<evidence type="ECO:0000259" key="13">
    <source>
        <dbReference type="Pfam" id="PF02771"/>
    </source>
</evidence>
<proteinExistence type="inferred from homology"/>
<feature type="domain" description="Acetyl-CoA dehydrogenase-like C-terminal" evidence="14">
    <location>
        <begin position="472"/>
        <end position="556"/>
    </location>
</feature>
<dbReference type="SUPFAM" id="SSF56645">
    <property type="entry name" value="Acyl-CoA dehydrogenase NM domain-like"/>
    <property type="match status" value="1"/>
</dbReference>
<dbReference type="InterPro" id="IPR025878">
    <property type="entry name" value="Acyl-CoA_dh-like_C_dom"/>
</dbReference>
<dbReference type="RefSeq" id="WP_055462509.1">
    <property type="nucleotide sequence ID" value="NZ_CYHG01000003.1"/>
</dbReference>
<dbReference type="Pfam" id="PF02770">
    <property type="entry name" value="Acyl-CoA_dh_M"/>
    <property type="match status" value="1"/>
</dbReference>
<dbReference type="EC" id="1.3.99.41" evidence="8"/>
<comment type="similarity">
    <text evidence="2 10">Belongs to the acyl-CoA dehydrogenase family.</text>
</comment>
<comment type="catalytic activity">
    <reaction evidence="6">
        <text>3-(methylsulfanyl)propanoyl-CoA + oxidized [electron-transfer flavoprotein] + H(+) = 3-(methylsulfanyl)acryloyl-CoA + reduced [electron-transfer flavoprotein]</text>
        <dbReference type="Rhea" id="RHEA:52612"/>
        <dbReference type="Rhea" id="RHEA-COMP:10685"/>
        <dbReference type="Rhea" id="RHEA-COMP:10686"/>
        <dbReference type="ChEBI" id="CHEBI:15378"/>
        <dbReference type="ChEBI" id="CHEBI:57692"/>
        <dbReference type="ChEBI" id="CHEBI:58307"/>
        <dbReference type="ChEBI" id="CHEBI:82815"/>
        <dbReference type="ChEBI" id="CHEBI:84994"/>
        <dbReference type="EC" id="1.3.99.41"/>
    </reaction>
    <physiologicalReaction direction="left-to-right" evidence="6">
        <dbReference type="Rhea" id="RHEA:52613"/>
    </physiologicalReaction>
</comment>
<evidence type="ECO:0000259" key="11">
    <source>
        <dbReference type="Pfam" id="PF00441"/>
    </source>
</evidence>
<dbReference type="Gene3D" id="1.20.140.10">
    <property type="entry name" value="Butyryl-CoA Dehydrogenase, subunit A, domain 3"/>
    <property type="match status" value="1"/>
</dbReference>
<dbReference type="InterPro" id="IPR013786">
    <property type="entry name" value="AcylCoA_DH/ox_N"/>
</dbReference>
<keyword evidence="4 10" id="KW-0274">FAD</keyword>
<evidence type="ECO:0000256" key="9">
    <source>
        <dbReference type="ARBA" id="ARBA00069043"/>
    </source>
</evidence>
<dbReference type="EMBL" id="CYHG01000003">
    <property type="protein sequence ID" value="CUB03558.1"/>
    <property type="molecule type" value="Genomic_DNA"/>
</dbReference>
<dbReference type="InterPro" id="IPR009075">
    <property type="entry name" value="AcylCo_DH/oxidase_C"/>
</dbReference>
<keyword evidence="5 10" id="KW-0560">Oxidoreductase</keyword>
<evidence type="ECO:0000256" key="5">
    <source>
        <dbReference type="ARBA" id="ARBA00023002"/>
    </source>
</evidence>
<evidence type="ECO:0000256" key="3">
    <source>
        <dbReference type="ARBA" id="ARBA00022630"/>
    </source>
</evidence>
<dbReference type="Proteomes" id="UP000182769">
    <property type="component" value="Unassembled WGS sequence"/>
</dbReference>
<gene>
    <name evidence="15" type="ORF">Ga0061065_103409</name>
</gene>
<keyword evidence="3 10" id="KW-0285">Flavoprotein</keyword>
<reference evidence="16" key="1">
    <citation type="submission" date="2015-08" db="EMBL/GenBank/DDBJ databases">
        <authorList>
            <person name="Varghese N."/>
        </authorList>
    </citation>
    <scope>NUCLEOTIDE SEQUENCE [LARGE SCALE GENOMIC DNA]</scope>
    <source>
        <strain evidence="16">JCM 18476</strain>
    </source>
</reference>
<evidence type="ECO:0000256" key="10">
    <source>
        <dbReference type="RuleBase" id="RU362125"/>
    </source>
</evidence>
<evidence type="ECO:0000313" key="16">
    <source>
        <dbReference type="Proteomes" id="UP000182769"/>
    </source>
</evidence>
<protein>
    <recommendedName>
        <fullName evidence="9">3-methylmercaptopropionyl-CoA dehydrogenase</fullName>
        <ecNumber evidence="8">1.3.99.41</ecNumber>
    </recommendedName>
</protein>
<dbReference type="OrthoDB" id="9764895at2"/>
<evidence type="ECO:0000256" key="7">
    <source>
        <dbReference type="ARBA" id="ARBA00058683"/>
    </source>
</evidence>
<dbReference type="Pfam" id="PF00441">
    <property type="entry name" value="Acyl-CoA_dh_1"/>
    <property type="match status" value="1"/>
</dbReference>
<dbReference type="Pfam" id="PF02771">
    <property type="entry name" value="Acyl-CoA_dh_N"/>
    <property type="match status" value="1"/>
</dbReference>
<evidence type="ECO:0000259" key="12">
    <source>
        <dbReference type="Pfam" id="PF02770"/>
    </source>
</evidence>
<dbReference type="InterPro" id="IPR052166">
    <property type="entry name" value="Diverse_Acyl-CoA_DH"/>
</dbReference>
<dbReference type="InterPro" id="IPR046373">
    <property type="entry name" value="Acyl-CoA_Oxase/DH_mid-dom_sf"/>
</dbReference>
<feature type="domain" description="Acyl-CoA dehydrogenase/oxidase C-terminal" evidence="11">
    <location>
        <begin position="282"/>
        <end position="439"/>
    </location>
</feature>
<evidence type="ECO:0000259" key="14">
    <source>
        <dbReference type="Pfam" id="PF12806"/>
    </source>
</evidence>
<dbReference type="Gene3D" id="2.40.110.10">
    <property type="entry name" value="Butyryl-CoA Dehydrogenase, subunit A, domain 2"/>
    <property type="match status" value="1"/>
</dbReference>